<evidence type="ECO:0000313" key="2">
    <source>
        <dbReference type="Proteomes" id="UP001176961"/>
    </source>
</evidence>
<reference evidence="1" key="1">
    <citation type="submission" date="2023-07" db="EMBL/GenBank/DDBJ databases">
        <authorList>
            <consortium name="CYATHOMIX"/>
        </authorList>
    </citation>
    <scope>NUCLEOTIDE SEQUENCE</scope>
    <source>
        <strain evidence="1">N/A</strain>
    </source>
</reference>
<dbReference type="AlphaFoldDB" id="A0AA36HED5"/>
<protein>
    <submittedName>
        <fullName evidence="1">Uncharacterized protein</fullName>
    </submittedName>
</protein>
<dbReference type="Proteomes" id="UP001176961">
    <property type="component" value="Unassembled WGS sequence"/>
</dbReference>
<comment type="caution">
    <text evidence="1">The sequence shown here is derived from an EMBL/GenBank/DDBJ whole genome shotgun (WGS) entry which is preliminary data.</text>
</comment>
<evidence type="ECO:0000313" key="1">
    <source>
        <dbReference type="EMBL" id="CAJ0609265.1"/>
    </source>
</evidence>
<name>A0AA36HED5_CYLNA</name>
<accession>A0AA36HED5</accession>
<dbReference type="EMBL" id="CATQJL010000326">
    <property type="protein sequence ID" value="CAJ0609265.1"/>
    <property type="molecule type" value="Genomic_DNA"/>
</dbReference>
<organism evidence="1 2">
    <name type="scientific">Cylicocyclus nassatus</name>
    <name type="common">Nematode worm</name>
    <dbReference type="NCBI Taxonomy" id="53992"/>
    <lineage>
        <taxon>Eukaryota</taxon>
        <taxon>Metazoa</taxon>
        <taxon>Ecdysozoa</taxon>
        <taxon>Nematoda</taxon>
        <taxon>Chromadorea</taxon>
        <taxon>Rhabditida</taxon>
        <taxon>Rhabditina</taxon>
        <taxon>Rhabditomorpha</taxon>
        <taxon>Strongyloidea</taxon>
        <taxon>Strongylidae</taxon>
        <taxon>Cylicocyclus</taxon>
    </lineage>
</organism>
<gene>
    <name evidence="1" type="ORF">CYNAS_LOCUS21248</name>
</gene>
<proteinExistence type="predicted"/>
<keyword evidence="2" id="KW-1185">Reference proteome</keyword>
<sequence>MFGIVAKTFDAVCSLVRRYYCLGHHQDIQDIQENHLEQGIGVYRNTVICSDWECTFDRPELWKPTAPMLSVVVD</sequence>